<dbReference type="AlphaFoldDB" id="A0A9P4U4K7"/>
<feature type="signal peptide" evidence="1">
    <location>
        <begin position="1"/>
        <end position="19"/>
    </location>
</feature>
<gene>
    <name evidence="2" type="ORF">EJ08DRAFT_704696</name>
</gene>
<sequence>MQLPVTTMILSLLSSLVSAGCFPHGTEGDKALGRTGVQTICNVLFGAYESGEHREECSSGIGNNKWFFQVKKISGGTGTLTKEACVSGLEQRVNGCDRGGEHSYTNWYYKADPNSGECRDNSVNKEEYKVPTKKVKRFTTTVM</sequence>
<evidence type="ECO:0000256" key="1">
    <source>
        <dbReference type="SAM" id="SignalP"/>
    </source>
</evidence>
<evidence type="ECO:0000313" key="2">
    <source>
        <dbReference type="EMBL" id="KAF2437105.1"/>
    </source>
</evidence>
<evidence type="ECO:0000313" key="3">
    <source>
        <dbReference type="Proteomes" id="UP000800235"/>
    </source>
</evidence>
<dbReference type="Proteomes" id="UP000800235">
    <property type="component" value="Unassembled WGS sequence"/>
</dbReference>
<proteinExistence type="predicted"/>
<comment type="caution">
    <text evidence="2">The sequence shown here is derived from an EMBL/GenBank/DDBJ whole genome shotgun (WGS) entry which is preliminary data.</text>
</comment>
<name>A0A9P4U4K7_9PEZI</name>
<protein>
    <recommendedName>
        <fullName evidence="4">Secreted protein</fullName>
    </recommendedName>
</protein>
<keyword evidence="3" id="KW-1185">Reference proteome</keyword>
<keyword evidence="1" id="KW-0732">Signal</keyword>
<organism evidence="2 3">
    <name type="scientific">Tothia fuscella</name>
    <dbReference type="NCBI Taxonomy" id="1048955"/>
    <lineage>
        <taxon>Eukaryota</taxon>
        <taxon>Fungi</taxon>
        <taxon>Dikarya</taxon>
        <taxon>Ascomycota</taxon>
        <taxon>Pezizomycotina</taxon>
        <taxon>Dothideomycetes</taxon>
        <taxon>Pleosporomycetidae</taxon>
        <taxon>Venturiales</taxon>
        <taxon>Cylindrosympodiaceae</taxon>
        <taxon>Tothia</taxon>
    </lineage>
</organism>
<dbReference type="OrthoDB" id="3770800at2759"/>
<evidence type="ECO:0008006" key="4">
    <source>
        <dbReference type="Google" id="ProtNLM"/>
    </source>
</evidence>
<feature type="chain" id="PRO_5040467466" description="Secreted protein" evidence="1">
    <location>
        <begin position="20"/>
        <end position="143"/>
    </location>
</feature>
<accession>A0A9P4U4K7</accession>
<dbReference type="EMBL" id="MU007009">
    <property type="protein sequence ID" value="KAF2437105.1"/>
    <property type="molecule type" value="Genomic_DNA"/>
</dbReference>
<reference evidence="2" key="1">
    <citation type="journal article" date="2020" name="Stud. Mycol.">
        <title>101 Dothideomycetes genomes: a test case for predicting lifestyles and emergence of pathogens.</title>
        <authorList>
            <person name="Haridas S."/>
            <person name="Albert R."/>
            <person name="Binder M."/>
            <person name="Bloem J."/>
            <person name="Labutti K."/>
            <person name="Salamov A."/>
            <person name="Andreopoulos B."/>
            <person name="Baker S."/>
            <person name="Barry K."/>
            <person name="Bills G."/>
            <person name="Bluhm B."/>
            <person name="Cannon C."/>
            <person name="Castanera R."/>
            <person name="Culley D."/>
            <person name="Daum C."/>
            <person name="Ezra D."/>
            <person name="Gonzalez J."/>
            <person name="Henrissat B."/>
            <person name="Kuo A."/>
            <person name="Liang C."/>
            <person name="Lipzen A."/>
            <person name="Lutzoni F."/>
            <person name="Magnuson J."/>
            <person name="Mondo S."/>
            <person name="Nolan M."/>
            <person name="Ohm R."/>
            <person name="Pangilinan J."/>
            <person name="Park H.-J."/>
            <person name="Ramirez L."/>
            <person name="Alfaro M."/>
            <person name="Sun H."/>
            <person name="Tritt A."/>
            <person name="Yoshinaga Y."/>
            <person name="Zwiers L.-H."/>
            <person name="Turgeon B."/>
            <person name="Goodwin S."/>
            <person name="Spatafora J."/>
            <person name="Crous P."/>
            <person name="Grigoriev I."/>
        </authorList>
    </citation>
    <scope>NUCLEOTIDE SEQUENCE</scope>
    <source>
        <strain evidence="2">CBS 130266</strain>
    </source>
</reference>